<protein>
    <submittedName>
        <fullName evidence="1">Catalase-peroxidase domain protein</fullName>
        <ecNumber evidence="1">1.11.1.7</ecNumber>
    </submittedName>
</protein>
<keyword evidence="1" id="KW-0575">Peroxidase</keyword>
<dbReference type="AlphaFoldDB" id="A0AB72ZF39"/>
<evidence type="ECO:0000313" key="1">
    <source>
        <dbReference type="EMBL" id="EIR14791.1"/>
    </source>
</evidence>
<keyword evidence="1" id="KW-0560">Oxidoreductase</keyword>
<dbReference type="EC" id="1.11.1.7" evidence="1"/>
<dbReference type="EMBL" id="AKRT01000419">
    <property type="protein sequence ID" value="EIR14791.1"/>
    <property type="molecule type" value="Genomic_DNA"/>
</dbReference>
<proteinExistence type="predicted"/>
<reference evidence="1 2" key="1">
    <citation type="submission" date="2012-05" db="EMBL/GenBank/DDBJ databases">
        <title>Genome sequence of Yersinia Pestis PY-08.</title>
        <authorList>
            <person name="Santana-Cruz I."/>
            <person name="Sengamalay N."/>
            <person name="McCracken C."/>
            <person name="Daugherty S.C."/>
            <person name="Maroo A."/>
            <person name="Vara P.G."/>
            <person name="Tallon L.J."/>
            <person name="Sadzewicz L."/>
            <person name="Vinetz J.M."/>
            <person name="Cespedes Zambrano M.J."/>
            <person name="Fraser-Liggett C.M."/>
            <person name="Tettelin H."/>
        </authorList>
    </citation>
    <scope>NUCLEOTIDE SEQUENCE [LARGE SCALE GENOMIC DNA]</scope>
    <source>
        <strain evidence="1 2">PY-08</strain>
    </source>
</reference>
<evidence type="ECO:0000313" key="2">
    <source>
        <dbReference type="Proteomes" id="UP000003231"/>
    </source>
</evidence>
<dbReference type="Proteomes" id="UP000003231">
    <property type="component" value="Unassembled WGS sequence"/>
</dbReference>
<sequence length="43" mass="4578">MVREPTAYMMAVVVPMAGSKDLSHSIAGQITPTLIKRVGFCGL</sequence>
<accession>A0AB72ZF39</accession>
<organism evidence="1 2">
    <name type="scientific">Yersinia pestis PY-08</name>
    <dbReference type="NCBI Taxonomy" id="992134"/>
    <lineage>
        <taxon>Bacteria</taxon>
        <taxon>Pseudomonadati</taxon>
        <taxon>Pseudomonadota</taxon>
        <taxon>Gammaproteobacteria</taxon>
        <taxon>Enterobacterales</taxon>
        <taxon>Yersiniaceae</taxon>
        <taxon>Yersinia</taxon>
    </lineage>
</organism>
<name>A0AB72ZF39_YERPE</name>
<dbReference type="GO" id="GO:0140825">
    <property type="term" value="F:lactoperoxidase activity"/>
    <property type="evidence" value="ECO:0007669"/>
    <property type="project" value="UniProtKB-EC"/>
</dbReference>
<gene>
    <name evidence="1" type="ORF">YPPY08_3817</name>
</gene>
<comment type="caution">
    <text evidence="1">The sequence shown here is derived from an EMBL/GenBank/DDBJ whole genome shotgun (WGS) entry which is preliminary data.</text>
</comment>